<dbReference type="Proteomes" id="UP000229502">
    <property type="component" value="Unassembled WGS sequence"/>
</dbReference>
<dbReference type="GO" id="GO:0052618">
    <property type="term" value="F:coenzyme F420-0:L-glutamate ligase activity"/>
    <property type="evidence" value="ECO:0007669"/>
    <property type="project" value="TreeGrafter"/>
</dbReference>
<name>A0A2M6YRG7_9BACT</name>
<organism evidence="2 3">
    <name type="scientific">Candidatus Shapirobacteria bacterium CG07_land_8_20_14_0_80_39_18</name>
    <dbReference type="NCBI Taxonomy" id="1974882"/>
    <lineage>
        <taxon>Bacteria</taxon>
        <taxon>Candidatus Shapironibacteriota</taxon>
    </lineage>
</organism>
<comment type="caution">
    <text evidence="2">The sequence shown here is derived from an EMBL/GenBank/DDBJ whole genome shotgun (WGS) entry which is preliminary data.</text>
</comment>
<dbReference type="Gene3D" id="3.30.1330.100">
    <property type="entry name" value="CofE-like"/>
    <property type="match status" value="1"/>
</dbReference>
<dbReference type="PANTHER" id="PTHR47917">
    <property type="match status" value="1"/>
</dbReference>
<evidence type="ECO:0000313" key="2">
    <source>
        <dbReference type="EMBL" id="PIU35133.1"/>
    </source>
</evidence>
<dbReference type="PANTHER" id="PTHR47917:SF1">
    <property type="entry name" value="COENZYME F420:L-GLUTAMATE LIGASE"/>
    <property type="match status" value="1"/>
</dbReference>
<gene>
    <name evidence="2" type="ORF">COT03_01635</name>
</gene>
<dbReference type="AlphaFoldDB" id="A0A2M6YRG7"/>
<sequence length="252" mass="27607">MGLPELGRILDERNIEHYLAFAVPNIPEIKEDDDLGLIIWDRAQLFGGFIDKDIIVVASKVISKAEGRVIDISNLEASPEAEELSKKIGKPPQVCQIILNQSSDYKVRGKTVIAKHKLGYVLTSAGVDRIDDSTVALIPQNPDLSAAKIREKIEQLSDKELAVLVSDSEGREDRLGAGAIGLGISGMNPLRFTESMTRSGTIKKSEETLSDLLSSAANVIIGQRGKQTPVVCIRGINYERDLNIRVLDILHR</sequence>
<dbReference type="EMBL" id="PEWZ01000080">
    <property type="protein sequence ID" value="PIU35133.1"/>
    <property type="molecule type" value="Genomic_DNA"/>
</dbReference>
<reference evidence="3" key="1">
    <citation type="submission" date="2017-09" db="EMBL/GenBank/DDBJ databases">
        <title>Depth-based differentiation of microbial function through sediment-hosted aquifers and enrichment of novel symbionts in the deep terrestrial subsurface.</title>
        <authorList>
            <person name="Probst A.J."/>
            <person name="Ladd B."/>
            <person name="Jarett J.K."/>
            <person name="Geller-Mcgrath D.E."/>
            <person name="Sieber C.M.K."/>
            <person name="Emerson J.B."/>
            <person name="Anantharaman K."/>
            <person name="Thomas B.C."/>
            <person name="Malmstrom R."/>
            <person name="Stieglmeier M."/>
            <person name="Klingl A."/>
            <person name="Woyke T."/>
            <person name="Ryan C.M."/>
            <person name="Banfield J.F."/>
        </authorList>
    </citation>
    <scope>NUCLEOTIDE SEQUENCE [LARGE SCALE GENOMIC DNA]</scope>
</reference>
<accession>A0A2M6YRG7</accession>
<evidence type="ECO:0000259" key="1">
    <source>
        <dbReference type="Pfam" id="PF01996"/>
    </source>
</evidence>
<dbReference type="SUPFAM" id="SSF144010">
    <property type="entry name" value="CofE-like"/>
    <property type="match status" value="1"/>
</dbReference>
<feature type="domain" description="Coenzyme F420:L-glutamate ligase-like" evidence="1">
    <location>
        <begin position="26"/>
        <end position="235"/>
    </location>
</feature>
<dbReference type="Pfam" id="PF01996">
    <property type="entry name" value="F420_ligase"/>
    <property type="match status" value="1"/>
</dbReference>
<dbReference type="Gene3D" id="3.90.1660.10">
    <property type="entry name" value="CofE-like domain"/>
    <property type="match status" value="1"/>
</dbReference>
<protein>
    <recommendedName>
        <fullName evidence="1">Coenzyme F420:L-glutamate ligase-like domain-containing protein</fullName>
    </recommendedName>
</protein>
<evidence type="ECO:0000313" key="3">
    <source>
        <dbReference type="Proteomes" id="UP000229502"/>
    </source>
</evidence>
<proteinExistence type="predicted"/>
<dbReference type="InterPro" id="IPR002847">
    <property type="entry name" value="F420-0_gamma-glut_ligase-dom"/>
</dbReference>